<dbReference type="Pfam" id="PF13649">
    <property type="entry name" value="Methyltransf_25"/>
    <property type="match status" value="1"/>
</dbReference>
<dbReference type="InterPro" id="IPR029063">
    <property type="entry name" value="SAM-dependent_MTases_sf"/>
</dbReference>
<dbReference type="KEGG" id="asoc:CB4_01487"/>
<keyword evidence="3" id="KW-1185">Reference proteome</keyword>
<dbReference type="InterPro" id="IPR041698">
    <property type="entry name" value="Methyltransf_25"/>
</dbReference>
<dbReference type="Proteomes" id="UP000217696">
    <property type="component" value="Chromosome"/>
</dbReference>
<accession>A0A0U5AU96</accession>
<dbReference type="Gene3D" id="3.40.50.150">
    <property type="entry name" value="Vaccinia Virus protein VP39"/>
    <property type="match status" value="1"/>
</dbReference>
<dbReference type="CDD" id="cd02440">
    <property type="entry name" value="AdoMet_MTases"/>
    <property type="match status" value="1"/>
</dbReference>
<sequence>MDATWFVKSFQEDYSTLYRHRDEQSARQEVESLLRLLPLPKNGRVLDFCCGDGRHSRALARHGYEVVGFDLSSYLLSEARRKTNEEDVTYYQYDMREVPFNEEFDVLFNLFTSFGYFADDAENEMVIGRMAQALKPGGKLVIDYLNPEYVRAHLVPESVRDVEGKQIIERRTIEDGFVVKQIIITEQGEERTFWERVRLYSADEMRMMLERAGIKLLAVYGDYNLDVYGPEMKRMILFGEKKIK</sequence>
<dbReference type="RefSeq" id="WP_096464544.1">
    <property type="nucleotide sequence ID" value="NZ_AP017312.1"/>
</dbReference>
<evidence type="ECO:0000256" key="1">
    <source>
        <dbReference type="ARBA" id="ARBA00022679"/>
    </source>
</evidence>
<organism evidence="2 3">
    <name type="scientific">Aneurinibacillus soli</name>
    <dbReference type="NCBI Taxonomy" id="1500254"/>
    <lineage>
        <taxon>Bacteria</taxon>
        <taxon>Bacillati</taxon>
        <taxon>Bacillota</taxon>
        <taxon>Bacilli</taxon>
        <taxon>Bacillales</taxon>
        <taxon>Paenibacillaceae</taxon>
        <taxon>Aneurinibacillus group</taxon>
        <taxon>Aneurinibacillus</taxon>
    </lineage>
</organism>
<name>A0A0U5AU96_9BACL</name>
<keyword evidence="1 2" id="KW-0808">Transferase</keyword>
<keyword evidence="2" id="KW-0489">Methyltransferase</keyword>
<dbReference type="EC" id="2.1.1.-" evidence="2"/>
<gene>
    <name evidence="2" type="primary">cypM</name>
    <name evidence="2" type="ORF">CB4_01487</name>
</gene>
<proteinExistence type="predicted"/>
<dbReference type="OrthoDB" id="9811589at2"/>
<dbReference type="GO" id="GO:0032259">
    <property type="term" value="P:methylation"/>
    <property type="evidence" value="ECO:0007669"/>
    <property type="project" value="UniProtKB-KW"/>
</dbReference>
<dbReference type="PANTHER" id="PTHR43861">
    <property type="entry name" value="TRANS-ACONITATE 2-METHYLTRANSFERASE-RELATED"/>
    <property type="match status" value="1"/>
</dbReference>
<dbReference type="SUPFAM" id="SSF53335">
    <property type="entry name" value="S-adenosyl-L-methionine-dependent methyltransferases"/>
    <property type="match status" value="1"/>
</dbReference>
<evidence type="ECO:0000313" key="2">
    <source>
        <dbReference type="EMBL" id="BAU27313.1"/>
    </source>
</evidence>
<reference evidence="2 3" key="1">
    <citation type="submission" date="2015-12" db="EMBL/GenBank/DDBJ databases">
        <title>Genome sequence of Aneurinibacillus soli.</title>
        <authorList>
            <person name="Lee J.S."/>
            <person name="Lee K.C."/>
            <person name="Kim K.K."/>
            <person name="Lee B.W."/>
        </authorList>
    </citation>
    <scope>NUCLEOTIDE SEQUENCE [LARGE SCALE GENOMIC DNA]</scope>
    <source>
        <strain evidence="2 3">CB4</strain>
    </source>
</reference>
<dbReference type="EMBL" id="AP017312">
    <property type="protein sequence ID" value="BAU27313.1"/>
    <property type="molecule type" value="Genomic_DNA"/>
</dbReference>
<dbReference type="AlphaFoldDB" id="A0A0U5AU96"/>
<protein>
    <submittedName>
        <fullName evidence="2">Cypemycin methyltransferase</fullName>
        <ecNumber evidence="2">2.1.1.-</ecNumber>
    </submittedName>
</protein>
<evidence type="ECO:0000313" key="3">
    <source>
        <dbReference type="Proteomes" id="UP000217696"/>
    </source>
</evidence>
<dbReference type="Gene3D" id="2.20.25.110">
    <property type="entry name" value="S-adenosyl-L-methionine-dependent methyltransferases"/>
    <property type="match status" value="1"/>
</dbReference>
<dbReference type="GO" id="GO:0008168">
    <property type="term" value="F:methyltransferase activity"/>
    <property type="evidence" value="ECO:0007669"/>
    <property type="project" value="UniProtKB-KW"/>
</dbReference>